<proteinExistence type="predicted"/>
<evidence type="ECO:0000313" key="3">
    <source>
        <dbReference type="Proteomes" id="UP000422736"/>
    </source>
</evidence>
<evidence type="ECO:0000313" key="2">
    <source>
        <dbReference type="EMBL" id="QGN15715.1"/>
    </source>
</evidence>
<sequence>METKDKEVNEEKGNVLKRFLSELSSVLVHEDKSISGKEEISSPDGLYEEDTKTDSYNFSQAAFDRIGSISQTKSKKRKLRITEDVAINPDNSSNGNQEYDGPENFEDNADVQLFVQESSDIDHNEEPIEVKGQGITDVVLETMPESLPRFLQDRKKTFSLQHLRHITDSLLKESTSDKRFTLPLASQNELRRIIDHFIEILSNTLLRLMNNGETENLDRCTIIKVFHIFGTVNLSTTTNQNIFEICSRYLSSEKLNDLEIQLFS</sequence>
<organism evidence="2 3">
    <name type="scientific">Kluyveromyces marxianus</name>
    <name type="common">Yeast</name>
    <name type="synonym">Candida kefyr</name>
    <dbReference type="NCBI Taxonomy" id="4911"/>
    <lineage>
        <taxon>Eukaryota</taxon>
        <taxon>Fungi</taxon>
        <taxon>Dikarya</taxon>
        <taxon>Ascomycota</taxon>
        <taxon>Saccharomycotina</taxon>
        <taxon>Saccharomycetes</taxon>
        <taxon>Saccharomycetales</taxon>
        <taxon>Saccharomycetaceae</taxon>
        <taxon>Kluyveromyces</taxon>
    </lineage>
</organism>
<feature type="region of interest" description="Disordered" evidence="1">
    <location>
        <begin position="83"/>
        <end position="105"/>
    </location>
</feature>
<gene>
    <name evidence="2" type="ORF">FIM1_2408</name>
</gene>
<feature type="region of interest" description="Disordered" evidence="1">
    <location>
        <begin position="31"/>
        <end position="52"/>
    </location>
</feature>
<reference evidence="2 3" key="1">
    <citation type="submission" date="2016-03" db="EMBL/GenBank/DDBJ databases">
        <title>How can Kluyveromyces marxianus grow so fast - potential evolutionary course in Saccharomyces Complex revealed by comparative genomics.</title>
        <authorList>
            <person name="Mo W."/>
            <person name="Lu W."/>
            <person name="Yang X."/>
            <person name="Qi J."/>
            <person name="Lv H."/>
        </authorList>
    </citation>
    <scope>NUCLEOTIDE SEQUENCE [LARGE SCALE GENOMIC DNA]</scope>
    <source>
        <strain evidence="2 3">FIM1</strain>
    </source>
</reference>
<dbReference type="EMBL" id="CP015056">
    <property type="protein sequence ID" value="QGN15715.1"/>
    <property type="molecule type" value="Genomic_DNA"/>
</dbReference>
<dbReference type="Proteomes" id="UP000422736">
    <property type="component" value="Chromosome 3"/>
</dbReference>
<evidence type="ECO:0000256" key="1">
    <source>
        <dbReference type="SAM" id="MobiDB-lite"/>
    </source>
</evidence>
<name>A0ABX6EW24_KLUMA</name>
<keyword evidence="3" id="KW-1185">Reference proteome</keyword>
<protein>
    <submittedName>
        <fullName evidence="2">Uncharacterized protein</fullName>
    </submittedName>
</protein>
<feature type="compositionally biased region" description="Basic and acidic residues" evidence="1">
    <location>
        <begin position="31"/>
        <end position="40"/>
    </location>
</feature>
<accession>A0ABX6EW24</accession>